<dbReference type="GO" id="GO:0003677">
    <property type="term" value="F:DNA binding"/>
    <property type="evidence" value="ECO:0007669"/>
    <property type="project" value="InterPro"/>
</dbReference>
<reference evidence="3" key="1">
    <citation type="submission" date="2017-08" db="EMBL/GenBank/DDBJ databases">
        <authorList>
            <person name="Varghese N."/>
            <person name="Submissions S."/>
        </authorList>
    </citation>
    <scope>NUCLEOTIDE SEQUENCE [LARGE SCALE GENOMIC DNA]</scope>
    <source>
        <strain evidence="3">JC22</strain>
    </source>
</reference>
<evidence type="ECO:0000313" key="3">
    <source>
        <dbReference type="Proteomes" id="UP000219636"/>
    </source>
</evidence>
<sequence>MPVRVKSNLKAILDERNISIRQLTGMAGISFESARRLYNDDTKQYQRDTLGAVCNALNIEIGELLILVKEPTKSEDE</sequence>
<feature type="domain" description="HTH cro/C1-type" evidence="1">
    <location>
        <begin position="8"/>
        <end position="70"/>
    </location>
</feature>
<dbReference type="SUPFAM" id="SSF47413">
    <property type="entry name" value="lambda repressor-like DNA-binding domains"/>
    <property type="match status" value="1"/>
</dbReference>
<dbReference type="RefSeq" id="WP_097073811.1">
    <property type="nucleotide sequence ID" value="NZ_OBMQ01000007.1"/>
</dbReference>
<evidence type="ECO:0000259" key="1">
    <source>
        <dbReference type="Pfam" id="PF13443"/>
    </source>
</evidence>
<dbReference type="OrthoDB" id="2456072at2"/>
<dbReference type="AlphaFoldDB" id="A0A285SXY7"/>
<dbReference type="EMBL" id="OBMQ01000007">
    <property type="protein sequence ID" value="SOC12931.1"/>
    <property type="molecule type" value="Genomic_DNA"/>
</dbReference>
<dbReference type="InterPro" id="IPR010982">
    <property type="entry name" value="Lambda_DNA-bd_dom_sf"/>
</dbReference>
<organism evidence="2 3">
    <name type="scientific">Ureibacillus xyleni</name>
    <dbReference type="NCBI Taxonomy" id="614648"/>
    <lineage>
        <taxon>Bacteria</taxon>
        <taxon>Bacillati</taxon>
        <taxon>Bacillota</taxon>
        <taxon>Bacilli</taxon>
        <taxon>Bacillales</taxon>
        <taxon>Caryophanaceae</taxon>
        <taxon>Ureibacillus</taxon>
    </lineage>
</organism>
<keyword evidence="3" id="KW-1185">Reference proteome</keyword>
<dbReference type="Pfam" id="PF13443">
    <property type="entry name" value="HTH_26"/>
    <property type="match status" value="1"/>
</dbReference>
<protein>
    <submittedName>
        <fullName evidence="2">Putative transcriptional regulator</fullName>
    </submittedName>
</protein>
<dbReference type="Gene3D" id="1.10.260.40">
    <property type="entry name" value="lambda repressor-like DNA-binding domains"/>
    <property type="match status" value="1"/>
</dbReference>
<proteinExistence type="predicted"/>
<evidence type="ECO:0000313" key="2">
    <source>
        <dbReference type="EMBL" id="SOC12931.1"/>
    </source>
</evidence>
<name>A0A285SXY7_9BACL</name>
<accession>A0A285SXY7</accession>
<gene>
    <name evidence="2" type="ORF">SAMN05880501_10776</name>
</gene>
<dbReference type="Proteomes" id="UP000219636">
    <property type="component" value="Unassembled WGS sequence"/>
</dbReference>
<dbReference type="InterPro" id="IPR001387">
    <property type="entry name" value="Cro/C1-type_HTH"/>
</dbReference>